<organism evidence="3 4">
    <name type="scientific">Nanchangia anserum</name>
    <dbReference type="NCBI Taxonomy" id="2692125"/>
    <lineage>
        <taxon>Bacteria</taxon>
        <taxon>Bacillati</taxon>
        <taxon>Actinomycetota</taxon>
        <taxon>Actinomycetes</taxon>
        <taxon>Actinomycetales</taxon>
        <taxon>Actinomycetaceae</taxon>
        <taxon>Nanchangia</taxon>
    </lineage>
</organism>
<keyword evidence="4" id="KW-1185">Reference proteome</keyword>
<dbReference type="Gene3D" id="3.40.190.10">
    <property type="entry name" value="Periplasmic binding protein-like II"/>
    <property type="match status" value="2"/>
</dbReference>
<dbReference type="RefSeq" id="WP_191071330.1">
    <property type="nucleotide sequence ID" value="NZ_CP060506.1"/>
</dbReference>
<evidence type="ECO:0000313" key="3">
    <source>
        <dbReference type="EMBL" id="MBD3689267.1"/>
    </source>
</evidence>
<dbReference type="InterPro" id="IPR005948">
    <property type="entry name" value="ThiB-like"/>
</dbReference>
<dbReference type="PANTHER" id="PTHR30006">
    <property type="entry name" value="THIAMINE-BINDING PERIPLASMIC PROTEIN-RELATED"/>
    <property type="match status" value="1"/>
</dbReference>
<dbReference type="AlphaFoldDB" id="A0A8I0G7I2"/>
<accession>A0A8I0G7I2</accession>
<dbReference type="GO" id="GO:0030976">
    <property type="term" value="F:thiamine pyrophosphate binding"/>
    <property type="evidence" value="ECO:0007669"/>
    <property type="project" value="TreeGrafter"/>
</dbReference>
<keyword evidence="1 2" id="KW-0732">Signal</keyword>
<name>A0A8I0G7I2_9ACTO</name>
<evidence type="ECO:0000313" key="4">
    <source>
        <dbReference type="Proteomes" id="UP000627538"/>
    </source>
</evidence>
<dbReference type="EMBL" id="JACRUO010000001">
    <property type="protein sequence ID" value="MBD3689267.1"/>
    <property type="molecule type" value="Genomic_DNA"/>
</dbReference>
<evidence type="ECO:0000256" key="1">
    <source>
        <dbReference type="ARBA" id="ARBA00022729"/>
    </source>
</evidence>
<dbReference type="PROSITE" id="PS51257">
    <property type="entry name" value="PROKAR_LIPOPROTEIN"/>
    <property type="match status" value="1"/>
</dbReference>
<dbReference type="NCBIfam" id="TIGR01254">
    <property type="entry name" value="sfuA"/>
    <property type="match status" value="1"/>
</dbReference>
<protein>
    <submittedName>
        <fullName evidence="3">Thiamine ABC transporter substrate-binding protein</fullName>
    </submittedName>
</protein>
<reference evidence="3 4" key="1">
    <citation type="submission" date="2020-08" db="EMBL/GenBank/DDBJ databases">
        <title>Winkia gen. nov., sp. nov., isolated from faeces of the Anser albifrons in China.</title>
        <authorList>
            <person name="Liu Q."/>
        </authorList>
    </citation>
    <scope>NUCLEOTIDE SEQUENCE [LARGE SCALE GENOMIC DNA]</scope>
    <source>
        <strain evidence="3 4">C62</strain>
    </source>
</reference>
<dbReference type="SUPFAM" id="SSF53850">
    <property type="entry name" value="Periplasmic binding protein-like II"/>
    <property type="match status" value="1"/>
</dbReference>
<comment type="caution">
    <text evidence="3">The sequence shown here is derived from an EMBL/GenBank/DDBJ whole genome shotgun (WGS) entry which is preliminary data.</text>
</comment>
<evidence type="ECO:0000256" key="2">
    <source>
        <dbReference type="SAM" id="SignalP"/>
    </source>
</evidence>
<proteinExistence type="predicted"/>
<gene>
    <name evidence="3" type="ORF">H8R10_03350</name>
</gene>
<dbReference type="Proteomes" id="UP000627538">
    <property type="component" value="Unassembled WGS sequence"/>
</dbReference>
<dbReference type="Pfam" id="PF13416">
    <property type="entry name" value="SBP_bac_8"/>
    <property type="match status" value="1"/>
</dbReference>
<dbReference type="InterPro" id="IPR006059">
    <property type="entry name" value="SBP"/>
</dbReference>
<dbReference type="PANTHER" id="PTHR30006:SF2">
    <property type="entry name" value="ABC TRANSPORTER SUBSTRATE-BINDING PROTEIN"/>
    <property type="match status" value="1"/>
</dbReference>
<dbReference type="GO" id="GO:0030288">
    <property type="term" value="C:outer membrane-bounded periplasmic space"/>
    <property type="evidence" value="ECO:0007669"/>
    <property type="project" value="TreeGrafter"/>
</dbReference>
<feature type="signal peptide" evidence="2">
    <location>
        <begin position="1"/>
        <end position="24"/>
    </location>
</feature>
<sequence>MRRVRSACALGVAAVMIAAAGACSSTDDAATSNDVTLLVHDSFSVPDEAKVAFEKKTGYHLNIVTTDSGQALISKLKLTKDAPVADAVYGFTDTTSGDLEGAGVIADAGVTPAPGSEDYRLPQLPGAIPVDTGAVCVNIDTTYFAAHKLAEPQTLDDLTDPAYRGLLVSPDPAGGDTGLAFFYATIAAHQANWGDYWRRLVANDVKIVHGWSEAYEQEFTQGGGAGSYPIVVSYATSPAATVAADGQSATTKALPKTCLSQTEYAGVLEGAQNPRGGKAVVEWLTSPEVQATISEHMYMYPVREGVDLPQTWSRFAPRPPADDVLTLAPATIRDHREQWLRELADIIG</sequence>
<feature type="chain" id="PRO_5039578724" evidence="2">
    <location>
        <begin position="25"/>
        <end position="348"/>
    </location>
</feature>
<dbReference type="GO" id="GO:0030975">
    <property type="term" value="F:thiamine binding"/>
    <property type="evidence" value="ECO:0007669"/>
    <property type="project" value="InterPro"/>
</dbReference>
<dbReference type="GO" id="GO:0015888">
    <property type="term" value="P:thiamine transport"/>
    <property type="evidence" value="ECO:0007669"/>
    <property type="project" value="InterPro"/>
</dbReference>